<comment type="similarity">
    <text evidence="1 7 8">Belongs to the HAM1 NTPase family.</text>
</comment>
<comment type="caution">
    <text evidence="7">Lacks conserved residue(s) required for the propagation of feature annotation.</text>
</comment>
<evidence type="ECO:0000256" key="7">
    <source>
        <dbReference type="HAMAP-Rule" id="MF_01405"/>
    </source>
</evidence>
<protein>
    <recommendedName>
        <fullName evidence="7">dITP/XTP pyrophosphatase</fullName>
        <ecNumber evidence="7">3.6.1.66</ecNumber>
    </recommendedName>
    <alternativeName>
        <fullName evidence="7">Non-canonical purine NTP pyrophosphatase</fullName>
    </alternativeName>
    <alternativeName>
        <fullName evidence="7">Non-standard purine NTP pyrophosphatase</fullName>
    </alternativeName>
    <alternativeName>
        <fullName evidence="7">Nucleoside-triphosphate diphosphatase</fullName>
    </alternativeName>
    <alternativeName>
        <fullName evidence="7">Nucleoside-triphosphate pyrophosphatase</fullName>
        <shortName evidence="7">NTPase</shortName>
    </alternativeName>
</protein>
<dbReference type="PANTHER" id="PTHR11067:SF9">
    <property type="entry name" value="INOSINE TRIPHOSPHATE PYROPHOSPHATASE"/>
    <property type="match status" value="1"/>
</dbReference>
<organism evidence="9 10">
    <name type="scientific">Candidatus Synechococcus calcipolaris G9</name>
    <dbReference type="NCBI Taxonomy" id="1497997"/>
    <lineage>
        <taxon>Bacteria</taxon>
        <taxon>Bacillati</taxon>
        <taxon>Cyanobacteriota</taxon>
        <taxon>Cyanophyceae</taxon>
        <taxon>Synechococcales</taxon>
        <taxon>Synechococcaceae</taxon>
        <taxon>Synechococcus</taxon>
    </lineage>
</organism>
<keyword evidence="4 7" id="KW-0378">Hydrolase</keyword>
<evidence type="ECO:0000256" key="6">
    <source>
        <dbReference type="ARBA" id="ARBA00023080"/>
    </source>
</evidence>
<dbReference type="Pfam" id="PF01725">
    <property type="entry name" value="Ham1p_like"/>
    <property type="match status" value="1"/>
</dbReference>
<dbReference type="EMBL" id="JAKKUT010000002">
    <property type="protein sequence ID" value="MDG2989956.1"/>
    <property type="molecule type" value="Genomic_DNA"/>
</dbReference>
<evidence type="ECO:0000256" key="1">
    <source>
        <dbReference type="ARBA" id="ARBA00008023"/>
    </source>
</evidence>
<evidence type="ECO:0000256" key="2">
    <source>
        <dbReference type="ARBA" id="ARBA00022723"/>
    </source>
</evidence>
<dbReference type="HAMAP" id="MF_01405">
    <property type="entry name" value="Non_canon_purine_NTPase"/>
    <property type="match status" value="1"/>
</dbReference>
<comment type="cofactor">
    <cofactor evidence="7">
        <name>Mg(2+)</name>
        <dbReference type="ChEBI" id="CHEBI:18420"/>
    </cofactor>
    <text evidence="7">Binds 1 Mg(2+) ion per subunit.</text>
</comment>
<dbReference type="EC" id="3.6.1.66" evidence="7"/>
<gene>
    <name evidence="9" type="primary">rdgB</name>
    <name evidence="9" type="ORF">L3556_03265</name>
</gene>
<dbReference type="PANTHER" id="PTHR11067">
    <property type="entry name" value="INOSINE TRIPHOSPHATE PYROPHOSPHATASE/HAM1 PROTEIN"/>
    <property type="match status" value="1"/>
</dbReference>
<evidence type="ECO:0000256" key="3">
    <source>
        <dbReference type="ARBA" id="ARBA00022741"/>
    </source>
</evidence>
<evidence type="ECO:0000313" key="9">
    <source>
        <dbReference type="EMBL" id="MDG2989956.1"/>
    </source>
</evidence>
<keyword evidence="6 7" id="KW-0546">Nucleotide metabolism</keyword>
<evidence type="ECO:0000256" key="8">
    <source>
        <dbReference type="RuleBase" id="RU003781"/>
    </source>
</evidence>
<evidence type="ECO:0000256" key="5">
    <source>
        <dbReference type="ARBA" id="ARBA00022842"/>
    </source>
</evidence>
<comment type="caution">
    <text evidence="9">The sequence shown here is derived from an EMBL/GenBank/DDBJ whole genome shotgun (WGS) entry which is preliminary data.</text>
</comment>
<reference evidence="9" key="2">
    <citation type="submission" date="2022-01" db="EMBL/GenBank/DDBJ databases">
        <authorList>
            <person name="Zivanovic Y."/>
            <person name="Moreira D."/>
            <person name="Lopez-Garcia P."/>
        </authorList>
    </citation>
    <scope>NUCLEOTIDE SEQUENCE</scope>
    <source>
        <strain evidence="9">G9</strain>
    </source>
</reference>
<comment type="function">
    <text evidence="7">Pyrophosphatase that catalyzes the hydrolysis of nucleoside triphosphates to their monophosphate derivatives, with a high preference for the non-canonical purine nucleotides XTP (xanthosine triphosphate), dITP (deoxyinosine triphosphate) and ITP. Seems to function as a house-cleaning enzyme that removes non-canonical purine nucleotides from the nucleotide pool, thus preventing their incorporation into DNA/RNA and avoiding chromosomal lesions.</text>
</comment>
<feature type="binding site" evidence="7">
    <location>
        <begin position="196"/>
        <end position="197"/>
    </location>
    <ligand>
        <name>substrate</name>
    </ligand>
</feature>
<proteinExistence type="inferred from homology"/>
<feature type="binding site" evidence="7">
    <location>
        <position position="89"/>
    </location>
    <ligand>
        <name>Mg(2+)</name>
        <dbReference type="ChEBI" id="CHEBI:18420"/>
    </ligand>
</feature>
<dbReference type="NCBIfam" id="TIGR00042">
    <property type="entry name" value="RdgB/HAM1 family non-canonical purine NTP pyrophosphatase"/>
    <property type="match status" value="1"/>
</dbReference>
<dbReference type="CDD" id="cd00515">
    <property type="entry name" value="HAM1"/>
    <property type="match status" value="1"/>
</dbReference>
<sequence>MTSPFFSESDISLPTSSLPIFPLPVLVVASHNTGKLGEFQTYLQPLATEVLAMPQDLDIPETESTFLGNAALKAKTVALATQQWAIADDSGLEVRALAGAPGLYSARYGSTDQERIERLLRELAGQGDRSARFVCVLALANPAGEIVAHCEGECLGEILEAPRGTAGFGYDPIFFVPSMGLSFAEMEPEMKQQVSHRGQALQHFLAQMNP</sequence>
<dbReference type="Gene3D" id="3.90.950.10">
    <property type="match status" value="1"/>
</dbReference>
<keyword evidence="2 7" id="KW-0479">Metal-binding</keyword>
<dbReference type="SUPFAM" id="SSF52972">
    <property type="entry name" value="ITPase-like"/>
    <property type="match status" value="1"/>
</dbReference>
<comment type="catalytic activity">
    <reaction evidence="7">
        <text>XTP + H2O = XMP + diphosphate + H(+)</text>
        <dbReference type="Rhea" id="RHEA:28610"/>
        <dbReference type="ChEBI" id="CHEBI:15377"/>
        <dbReference type="ChEBI" id="CHEBI:15378"/>
        <dbReference type="ChEBI" id="CHEBI:33019"/>
        <dbReference type="ChEBI" id="CHEBI:57464"/>
        <dbReference type="ChEBI" id="CHEBI:61314"/>
        <dbReference type="EC" id="3.6.1.66"/>
    </reaction>
</comment>
<comment type="subunit">
    <text evidence="7">Homodimer.</text>
</comment>
<keyword evidence="10" id="KW-1185">Reference proteome</keyword>
<feature type="binding site" evidence="7">
    <location>
        <begin position="168"/>
        <end position="171"/>
    </location>
    <ligand>
        <name>substrate</name>
    </ligand>
</feature>
<name>A0ABT6EVZ1_9SYNE</name>
<feature type="binding site" evidence="7">
    <location>
        <position position="90"/>
    </location>
    <ligand>
        <name>substrate</name>
    </ligand>
</feature>
<dbReference type="InterPro" id="IPR020922">
    <property type="entry name" value="dITP/XTP_pyrophosphatase"/>
</dbReference>
<dbReference type="Proteomes" id="UP001154265">
    <property type="component" value="Unassembled WGS sequence"/>
</dbReference>
<accession>A0ABT6EVZ1</accession>
<keyword evidence="3 7" id="KW-0547">Nucleotide-binding</keyword>
<dbReference type="InterPro" id="IPR002637">
    <property type="entry name" value="RdgB/HAM1"/>
</dbReference>
<evidence type="ECO:0000313" key="10">
    <source>
        <dbReference type="Proteomes" id="UP001154265"/>
    </source>
</evidence>
<comment type="catalytic activity">
    <reaction evidence="7">
        <text>ITP + H2O = IMP + diphosphate + H(+)</text>
        <dbReference type="Rhea" id="RHEA:29399"/>
        <dbReference type="ChEBI" id="CHEBI:15377"/>
        <dbReference type="ChEBI" id="CHEBI:15378"/>
        <dbReference type="ChEBI" id="CHEBI:33019"/>
        <dbReference type="ChEBI" id="CHEBI:58053"/>
        <dbReference type="ChEBI" id="CHEBI:61402"/>
        <dbReference type="EC" id="3.6.1.66"/>
    </reaction>
</comment>
<keyword evidence="5 7" id="KW-0460">Magnesium</keyword>
<evidence type="ECO:0000256" key="4">
    <source>
        <dbReference type="ARBA" id="ARBA00022801"/>
    </source>
</evidence>
<feature type="binding site" evidence="7">
    <location>
        <position position="191"/>
    </location>
    <ligand>
        <name>substrate</name>
    </ligand>
</feature>
<dbReference type="RefSeq" id="WP_277865881.1">
    <property type="nucleotide sequence ID" value="NZ_JAKKUT010000002.1"/>
</dbReference>
<reference evidence="9" key="1">
    <citation type="journal article" date="2022" name="Genome Biol. Evol.">
        <title>A New Gene Family Diagnostic for Intracellular Biomineralization of Amorphous Ca Carbonates by Cyanobacteria.</title>
        <authorList>
            <person name="Benzerara K."/>
            <person name="Duprat E."/>
            <person name="Bitard-Feildel T."/>
            <person name="Caumes G."/>
            <person name="Cassier-Chauvat C."/>
            <person name="Chauvat F."/>
            <person name="Dezi M."/>
            <person name="Diop S.I."/>
            <person name="Gaschignard G."/>
            <person name="Gorgen S."/>
            <person name="Gugger M."/>
            <person name="Lopez-Garcia P."/>
            <person name="Millet M."/>
            <person name="Skouri-Panet F."/>
            <person name="Moreira D."/>
            <person name="Callebaut I."/>
        </authorList>
    </citation>
    <scope>NUCLEOTIDE SEQUENCE</scope>
    <source>
        <strain evidence="9">G9</strain>
    </source>
</reference>
<comment type="catalytic activity">
    <reaction evidence="7">
        <text>dITP + H2O = dIMP + diphosphate + H(+)</text>
        <dbReference type="Rhea" id="RHEA:28342"/>
        <dbReference type="ChEBI" id="CHEBI:15377"/>
        <dbReference type="ChEBI" id="CHEBI:15378"/>
        <dbReference type="ChEBI" id="CHEBI:33019"/>
        <dbReference type="ChEBI" id="CHEBI:61194"/>
        <dbReference type="ChEBI" id="CHEBI:61382"/>
        <dbReference type="EC" id="3.6.1.66"/>
    </reaction>
</comment>
<feature type="active site" description="Proton acceptor" evidence="7">
    <location>
        <position position="89"/>
    </location>
</feature>
<feature type="binding site" evidence="7">
    <location>
        <begin position="30"/>
        <end position="35"/>
    </location>
    <ligand>
        <name>substrate</name>
    </ligand>
</feature>
<dbReference type="InterPro" id="IPR029001">
    <property type="entry name" value="ITPase-like_fam"/>
</dbReference>